<sequence length="77" mass="8035">MNEDIGPSGAGATGKPISSDGLDTVLPDRESFNDAALAMVRMATDDGARTDLDQAMNLFGISRDELEAEIDAGLHAI</sequence>
<protein>
    <submittedName>
        <fullName evidence="2">Uncharacterized protein</fullName>
    </submittedName>
</protein>
<proteinExistence type="predicted"/>
<gene>
    <name evidence="2" type="ORF">K8V74_03435</name>
</gene>
<dbReference type="EMBL" id="DYXR01000104">
    <property type="protein sequence ID" value="HJE76979.1"/>
    <property type="molecule type" value="Genomic_DNA"/>
</dbReference>
<reference evidence="2" key="1">
    <citation type="journal article" date="2021" name="PeerJ">
        <title>Extensive microbial diversity within the chicken gut microbiome revealed by metagenomics and culture.</title>
        <authorList>
            <person name="Gilroy R."/>
            <person name="Ravi A."/>
            <person name="Getino M."/>
            <person name="Pursley I."/>
            <person name="Horton D.L."/>
            <person name="Alikhan N.F."/>
            <person name="Baker D."/>
            <person name="Gharbi K."/>
            <person name="Hall N."/>
            <person name="Watson M."/>
            <person name="Adriaenssens E.M."/>
            <person name="Foster-Nyarko E."/>
            <person name="Jarju S."/>
            <person name="Secka A."/>
            <person name="Antonio M."/>
            <person name="Oren A."/>
            <person name="Chaudhuri R.R."/>
            <person name="La Ragione R."/>
            <person name="Hildebrand F."/>
            <person name="Pallen M.J."/>
        </authorList>
    </citation>
    <scope>NUCLEOTIDE SEQUENCE</scope>
    <source>
        <strain evidence="2">CHK139-4039</strain>
    </source>
</reference>
<reference evidence="2" key="2">
    <citation type="submission" date="2021-09" db="EMBL/GenBank/DDBJ databases">
        <authorList>
            <person name="Gilroy R."/>
        </authorList>
    </citation>
    <scope>NUCLEOTIDE SEQUENCE</scope>
    <source>
        <strain evidence="2">CHK139-4039</strain>
    </source>
</reference>
<evidence type="ECO:0000256" key="1">
    <source>
        <dbReference type="SAM" id="MobiDB-lite"/>
    </source>
</evidence>
<comment type="caution">
    <text evidence="2">The sequence shown here is derived from an EMBL/GenBank/DDBJ whole genome shotgun (WGS) entry which is preliminary data.</text>
</comment>
<dbReference type="AlphaFoldDB" id="A0A9D2ZWC4"/>
<organism evidence="2 3">
    <name type="scientific">Brevibacterium epidermidis</name>
    <dbReference type="NCBI Taxonomy" id="1698"/>
    <lineage>
        <taxon>Bacteria</taxon>
        <taxon>Bacillati</taxon>
        <taxon>Actinomycetota</taxon>
        <taxon>Actinomycetes</taxon>
        <taxon>Micrococcales</taxon>
        <taxon>Brevibacteriaceae</taxon>
        <taxon>Brevibacterium</taxon>
    </lineage>
</organism>
<evidence type="ECO:0000313" key="2">
    <source>
        <dbReference type="EMBL" id="HJE76979.1"/>
    </source>
</evidence>
<evidence type="ECO:0000313" key="3">
    <source>
        <dbReference type="Proteomes" id="UP000743760"/>
    </source>
</evidence>
<dbReference type="Proteomes" id="UP000743760">
    <property type="component" value="Unassembled WGS sequence"/>
</dbReference>
<feature type="region of interest" description="Disordered" evidence="1">
    <location>
        <begin position="1"/>
        <end position="26"/>
    </location>
</feature>
<accession>A0A9D2ZWC4</accession>
<name>A0A9D2ZWC4_BREEP</name>